<dbReference type="PROSITE" id="PS50097">
    <property type="entry name" value="BTB"/>
    <property type="match status" value="1"/>
</dbReference>
<protein>
    <recommendedName>
        <fullName evidence="1">BTB domain-containing protein</fullName>
    </recommendedName>
</protein>
<accession>A0A9P4HJE6</accession>
<dbReference type="InterPro" id="IPR011333">
    <property type="entry name" value="SKP1/BTB/POZ_sf"/>
</dbReference>
<feature type="non-terminal residue" evidence="2">
    <location>
        <position position="1"/>
    </location>
</feature>
<dbReference type="EMBL" id="ML978157">
    <property type="protein sequence ID" value="KAF2035344.1"/>
    <property type="molecule type" value="Genomic_DNA"/>
</dbReference>
<dbReference type="Gene3D" id="3.30.710.10">
    <property type="entry name" value="Potassium Channel Kv1.1, Chain A"/>
    <property type="match status" value="1"/>
</dbReference>
<dbReference type="Pfam" id="PF00651">
    <property type="entry name" value="BTB"/>
    <property type="match status" value="1"/>
</dbReference>
<sequence length="168" mass="19248">TLIYHSAAGAEFATVIVGYEKKTFTIHKDLLIHYSDFFRAALAGQFREVHENTVKLPEDEPLYFEIFVHWLYYQRFLHKDMGDDADLLAQLTMEDGAVDADTFIYLYVFADKYKVSQFLHESITGMLFAINDHRNASLPGPVAINDALSSLDVTSPMCRLIVELIAYW</sequence>
<dbReference type="InterPro" id="IPR000210">
    <property type="entry name" value="BTB/POZ_dom"/>
</dbReference>
<feature type="non-terminal residue" evidence="2">
    <location>
        <position position="168"/>
    </location>
</feature>
<dbReference type="PANTHER" id="PTHR47843:SF2">
    <property type="entry name" value="BTB DOMAIN-CONTAINING PROTEIN"/>
    <property type="match status" value="1"/>
</dbReference>
<dbReference type="PANTHER" id="PTHR47843">
    <property type="entry name" value="BTB DOMAIN-CONTAINING PROTEIN-RELATED"/>
    <property type="match status" value="1"/>
</dbReference>
<comment type="caution">
    <text evidence="2">The sequence shown here is derived from an EMBL/GenBank/DDBJ whole genome shotgun (WGS) entry which is preliminary data.</text>
</comment>
<organism evidence="2 3">
    <name type="scientific">Setomelanomma holmii</name>
    <dbReference type="NCBI Taxonomy" id="210430"/>
    <lineage>
        <taxon>Eukaryota</taxon>
        <taxon>Fungi</taxon>
        <taxon>Dikarya</taxon>
        <taxon>Ascomycota</taxon>
        <taxon>Pezizomycotina</taxon>
        <taxon>Dothideomycetes</taxon>
        <taxon>Pleosporomycetidae</taxon>
        <taxon>Pleosporales</taxon>
        <taxon>Pleosporineae</taxon>
        <taxon>Phaeosphaeriaceae</taxon>
        <taxon>Setomelanomma</taxon>
    </lineage>
</organism>
<evidence type="ECO:0000313" key="2">
    <source>
        <dbReference type="EMBL" id="KAF2035344.1"/>
    </source>
</evidence>
<keyword evidence="3" id="KW-1185">Reference proteome</keyword>
<dbReference type="CDD" id="cd18186">
    <property type="entry name" value="BTB_POZ_ZBTB_KLHL-like"/>
    <property type="match status" value="1"/>
</dbReference>
<evidence type="ECO:0000259" key="1">
    <source>
        <dbReference type="PROSITE" id="PS50097"/>
    </source>
</evidence>
<name>A0A9P4HJE6_9PLEO</name>
<gene>
    <name evidence="2" type="ORF">EK21DRAFT_47537</name>
</gene>
<dbReference type="SUPFAM" id="SSF54695">
    <property type="entry name" value="POZ domain"/>
    <property type="match status" value="1"/>
</dbReference>
<dbReference type="Proteomes" id="UP000799777">
    <property type="component" value="Unassembled WGS sequence"/>
</dbReference>
<proteinExistence type="predicted"/>
<dbReference type="AlphaFoldDB" id="A0A9P4HJE6"/>
<evidence type="ECO:0000313" key="3">
    <source>
        <dbReference type="Proteomes" id="UP000799777"/>
    </source>
</evidence>
<dbReference type="OrthoDB" id="194443at2759"/>
<reference evidence="2" key="1">
    <citation type="journal article" date="2020" name="Stud. Mycol.">
        <title>101 Dothideomycetes genomes: a test case for predicting lifestyles and emergence of pathogens.</title>
        <authorList>
            <person name="Haridas S."/>
            <person name="Albert R."/>
            <person name="Binder M."/>
            <person name="Bloem J."/>
            <person name="Labutti K."/>
            <person name="Salamov A."/>
            <person name="Andreopoulos B."/>
            <person name="Baker S."/>
            <person name="Barry K."/>
            <person name="Bills G."/>
            <person name="Bluhm B."/>
            <person name="Cannon C."/>
            <person name="Castanera R."/>
            <person name="Culley D."/>
            <person name="Daum C."/>
            <person name="Ezra D."/>
            <person name="Gonzalez J."/>
            <person name="Henrissat B."/>
            <person name="Kuo A."/>
            <person name="Liang C."/>
            <person name="Lipzen A."/>
            <person name="Lutzoni F."/>
            <person name="Magnuson J."/>
            <person name="Mondo S."/>
            <person name="Nolan M."/>
            <person name="Ohm R."/>
            <person name="Pangilinan J."/>
            <person name="Park H.-J."/>
            <person name="Ramirez L."/>
            <person name="Alfaro M."/>
            <person name="Sun H."/>
            <person name="Tritt A."/>
            <person name="Yoshinaga Y."/>
            <person name="Zwiers L.-H."/>
            <person name="Turgeon B."/>
            <person name="Goodwin S."/>
            <person name="Spatafora J."/>
            <person name="Crous P."/>
            <person name="Grigoriev I."/>
        </authorList>
    </citation>
    <scope>NUCLEOTIDE SEQUENCE</scope>
    <source>
        <strain evidence="2">CBS 110217</strain>
    </source>
</reference>
<feature type="domain" description="BTB" evidence="1">
    <location>
        <begin position="13"/>
        <end position="80"/>
    </location>
</feature>